<feature type="region of interest" description="Disordered" evidence="1">
    <location>
        <begin position="133"/>
        <end position="173"/>
    </location>
</feature>
<reference evidence="2" key="1">
    <citation type="submission" date="2020-11" db="EMBL/GenBank/DDBJ databases">
        <authorList>
            <consortium name="DOE Joint Genome Institute"/>
            <person name="Ahrendt S."/>
            <person name="Riley R."/>
            <person name="Andreopoulos W."/>
            <person name="Labutti K."/>
            <person name="Pangilinan J."/>
            <person name="Ruiz-Duenas F.J."/>
            <person name="Barrasa J.M."/>
            <person name="Sanchez-Garcia M."/>
            <person name="Camarero S."/>
            <person name="Miyauchi S."/>
            <person name="Serrano A."/>
            <person name="Linde D."/>
            <person name="Babiker R."/>
            <person name="Drula E."/>
            <person name="Ayuso-Fernandez I."/>
            <person name="Pacheco R."/>
            <person name="Padilla G."/>
            <person name="Ferreira P."/>
            <person name="Barriuso J."/>
            <person name="Kellner H."/>
            <person name="Castanera R."/>
            <person name="Alfaro M."/>
            <person name="Ramirez L."/>
            <person name="Pisabarro A.G."/>
            <person name="Kuo A."/>
            <person name="Tritt A."/>
            <person name="Lipzen A."/>
            <person name="He G."/>
            <person name="Yan M."/>
            <person name="Ng V."/>
            <person name="Cullen D."/>
            <person name="Martin F."/>
            <person name="Rosso M.-N."/>
            <person name="Henrissat B."/>
            <person name="Hibbett D."/>
            <person name="Martinez A.T."/>
            <person name="Grigoriev I.V."/>
        </authorList>
    </citation>
    <scope>NUCLEOTIDE SEQUENCE</scope>
    <source>
        <strain evidence="2">AH 40177</strain>
    </source>
</reference>
<feature type="region of interest" description="Disordered" evidence="1">
    <location>
        <begin position="269"/>
        <end position="347"/>
    </location>
</feature>
<dbReference type="EMBL" id="JADNRY010000011">
    <property type="protein sequence ID" value="KAF9075032.1"/>
    <property type="molecule type" value="Genomic_DNA"/>
</dbReference>
<organism evidence="2 3">
    <name type="scientific">Rhodocollybia butyracea</name>
    <dbReference type="NCBI Taxonomy" id="206335"/>
    <lineage>
        <taxon>Eukaryota</taxon>
        <taxon>Fungi</taxon>
        <taxon>Dikarya</taxon>
        <taxon>Basidiomycota</taxon>
        <taxon>Agaricomycotina</taxon>
        <taxon>Agaricomycetes</taxon>
        <taxon>Agaricomycetidae</taxon>
        <taxon>Agaricales</taxon>
        <taxon>Marasmiineae</taxon>
        <taxon>Omphalotaceae</taxon>
        <taxon>Rhodocollybia</taxon>
    </lineage>
</organism>
<dbReference type="OrthoDB" id="3070324at2759"/>
<feature type="compositionally biased region" description="Low complexity" evidence="1">
    <location>
        <begin position="444"/>
        <end position="453"/>
    </location>
</feature>
<evidence type="ECO:0000256" key="1">
    <source>
        <dbReference type="SAM" id="MobiDB-lite"/>
    </source>
</evidence>
<feature type="compositionally biased region" description="Basic residues" evidence="1">
    <location>
        <begin position="403"/>
        <end position="415"/>
    </location>
</feature>
<evidence type="ECO:0000313" key="2">
    <source>
        <dbReference type="EMBL" id="KAF9075032.1"/>
    </source>
</evidence>
<feature type="region of interest" description="Disordered" evidence="1">
    <location>
        <begin position="1"/>
        <end position="23"/>
    </location>
</feature>
<evidence type="ECO:0000313" key="3">
    <source>
        <dbReference type="Proteomes" id="UP000772434"/>
    </source>
</evidence>
<gene>
    <name evidence="2" type="ORF">BDP27DRAFT_1316362</name>
</gene>
<feature type="compositionally biased region" description="Low complexity" evidence="1">
    <location>
        <begin position="70"/>
        <end position="101"/>
    </location>
</feature>
<accession>A0A9P5UDC9</accession>
<feature type="compositionally biased region" description="Polar residues" evidence="1">
    <location>
        <begin position="161"/>
        <end position="173"/>
    </location>
</feature>
<sequence>MPYNSFPRVPRAPSASTSAAHKLKSLRISPDLDALLKQDELVRLGQEASESLYTNPLPSPIYSQDLANTPKSSHLSIPPLSPYSPLYSGMPGSSSSSTSSYANNWSPPLSRGSVSCHTPDTSIASLSSMVRGEPMLKSLPPPPRPGSGYRPGTAEKRRATDPSSPLIQLGTSEKSPLRSLTAPIFRLELPGSTRRSSAVTQTVAEGDVLTNEVTKLAISEQHGPVERSVSETGTFKLRAKHSFPSSSDSQGPYASAVFCNNDPALIHIASSPRPIHSPVSSVSSPSSSDSSATITPDRCEMGLRTSPIPPIPISQKQPRHALRSPKSAHDTGHRSHGSAPSAGHAPTVKIHSMARGSSRRVLSVEDVLGELFNKEDALDSLRILARTQTGLMDVPLSPERSTSRHNHRHQIRVRGRSTQGTEASFLRMGLEDDASDAEQEGQFRSSNTNSRSTHSVPPAPCICPASSTEVSVMDLDEEHRARHPHSGGIGSEDGRLLRSSDRSFTTKEKQVSSRSSLSYVHVKRKDGYSAALGSRSGSTESCGDVLEQSAVSRSRPAQILISSAADWNAPSSPPTYSNSDASPQLPKVVPPSPLSASFDRSFAFSGYPSSAELDLAVNQLTSGTEEVSFRQNRSSLVTVCSCTESEESCTLSRRPGSFSTLAFGHSTSVKRKKRSRESLDQETVDSESSSRLERLARIRGRSQFGYRVFI</sequence>
<feature type="region of interest" description="Disordered" evidence="1">
    <location>
        <begin position="564"/>
        <end position="592"/>
    </location>
</feature>
<feature type="region of interest" description="Disordered" evidence="1">
    <location>
        <begin position="394"/>
        <end position="462"/>
    </location>
</feature>
<comment type="caution">
    <text evidence="2">The sequence shown here is derived from an EMBL/GenBank/DDBJ whole genome shotgun (WGS) entry which is preliminary data.</text>
</comment>
<feature type="compositionally biased region" description="Low complexity" evidence="1">
    <location>
        <begin position="270"/>
        <end position="291"/>
    </location>
</feature>
<dbReference type="Proteomes" id="UP000772434">
    <property type="component" value="Unassembled WGS sequence"/>
</dbReference>
<proteinExistence type="predicted"/>
<dbReference type="AlphaFoldDB" id="A0A9P5UDC9"/>
<feature type="region of interest" description="Disordered" evidence="1">
    <location>
        <begin position="48"/>
        <end position="121"/>
    </location>
</feature>
<keyword evidence="3" id="KW-1185">Reference proteome</keyword>
<feature type="compositionally biased region" description="Polar residues" evidence="1">
    <location>
        <begin position="102"/>
        <end position="121"/>
    </location>
</feature>
<feature type="compositionally biased region" description="Polar residues" evidence="1">
    <location>
        <begin position="48"/>
        <end position="69"/>
    </location>
</feature>
<protein>
    <submittedName>
        <fullName evidence="2">Uncharacterized protein</fullName>
    </submittedName>
</protein>
<name>A0A9P5UDC9_9AGAR</name>